<dbReference type="InterPro" id="IPR029058">
    <property type="entry name" value="AB_hydrolase_fold"/>
</dbReference>
<feature type="domain" description="Alpha/beta hydrolase fold-3" evidence="4">
    <location>
        <begin position="118"/>
        <end position="320"/>
    </location>
</feature>
<comment type="caution">
    <text evidence="5">The sequence shown here is derived from an EMBL/GenBank/DDBJ whole genome shotgun (WGS) entry which is preliminary data.</text>
</comment>
<name>A0A560FVT5_9PROT</name>
<accession>A0A560FVT5</accession>
<dbReference type="AlphaFoldDB" id="A0A560FVT5"/>
<dbReference type="PANTHER" id="PTHR48081:SF30">
    <property type="entry name" value="ACETYL-HYDROLASE LIPR-RELATED"/>
    <property type="match status" value="1"/>
</dbReference>
<dbReference type="PROSITE" id="PS01173">
    <property type="entry name" value="LIPASE_GDXG_HIS"/>
    <property type="match status" value="1"/>
</dbReference>
<proteinExistence type="inferred from homology"/>
<dbReference type="EMBL" id="VITO01000009">
    <property type="protein sequence ID" value="TWB25699.1"/>
    <property type="molecule type" value="Genomic_DNA"/>
</dbReference>
<dbReference type="Gene3D" id="3.40.50.1820">
    <property type="entry name" value="alpha/beta hydrolase"/>
    <property type="match status" value="1"/>
</dbReference>
<evidence type="ECO:0000259" key="4">
    <source>
        <dbReference type="Pfam" id="PF07859"/>
    </source>
</evidence>
<dbReference type="InterPro" id="IPR013094">
    <property type="entry name" value="AB_hydrolase_3"/>
</dbReference>
<dbReference type="Proteomes" id="UP000316545">
    <property type="component" value="Unassembled WGS sequence"/>
</dbReference>
<dbReference type="InterPro" id="IPR050300">
    <property type="entry name" value="GDXG_lipolytic_enzyme"/>
</dbReference>
<keyword evidence="3" id="KW-0732">Signal</keyword>
<evidence type="ECO:0000256" key="2">
    <source>
        <dbReference type="ARBA" id="ARBA00022801"/>
    </source>
</evidence>
<evidence type="ECO:0000313" key="5">
    <source>
        <dbReference type="EMBL" id="TWB25699.1"/>
    </source>
</evidence>
<feature type="signal peptide" evidence="3">
    <location>
        <begin position="1"/>
        <end position="22"/>
    </location>
</feature>
<evidence type="ECO:0000256" key="3">
    <source>
        <dbReference type="SAM" id="SignalP"/>
    </source>
</evidence>
<protein>
    <submittedName>
        <fullName evidence="5">Acetyl esterase/lipase</fullName>
    </submittedName>
</protein>
<dbReference type="GO" id="GO:0004806">
    <property type="term" value="F:triacylglycerol lipase activity"/>
    <property type="evidence" value="ECO:0007669"/>
    <property type="project" value="TreeGrafter"/>
</dbReference>
<reference evidence="5 6" key="1">
    <citation type="submission" date="2019-06" db="EMBL/GenBank/DDBJ databases">
        <title>Genomic Encyclopedia of Type Strains, Phase IV (KMG-V): Genome sequencing to study the core and pangenomes of soil and plant-associated prokaryotes.</title>
        <authorList>
            <person name="Whitman W."/>
        </authorList>
    </citation>
    <scope>NUCLEOTIDE SEQUENCE [LARGE SCALE GENOMIC DNA]</scope>
    <source>
        <strain evidence="5 6">BR 11865</strain>
    </source>
</reference>
<sequence length="347" mass="37150">MRRLSGLVIALMVAVAGGTAFGQTAPVDPARVPPDTLSPAWQRMWPIVTGFKAAEAPQPALNDLVAWKQQQDAVDEQMQKMASGVTAAYGVTVEASLIGGVPTLTITPKDWVDDGRLLIYVHGGGFTSLSARSTLFSSGLMANRSRMRVISVDYTLAPQQRWQGTTDQVAAVYRALLSQGRSPQGIGIFGDSAGGSIVAGTVLKLRDAGTPLPGAVLLWSPWSDVTATGDTYRTLASFDPALSMVRLALSAAAYADPADQKNPYVSPVYGDYARGFPPTLIQGGTREIFLSNMVRHYQALVTGGVDATLDLYEGMIHVFQPMAPGAPENVAAMKRVVDFWNRHLRSR</sequence>
<gene>
    <name evidence="5" type="ORF">FBZ88_10996</name>
</gene>
<keyword evidence="2" id="KW-0378">Hydrolase</keyword>
<dbReference type="SUPFAM" id="SSF53474">
    <property type="entry name" value="alpha/beta-Hydrolases"/>
    <property type="match status" value="1"/>
</dbReference>
<dbReference type="InterPro" id="IPR002168">
    <property type="entry name" value="Lipase_GDXG_HIS_AS"/>
</dbReference>
<evidence type="ECO:0000313" key="6">
    <source>
        <dbReference type="Proteomes" id="UP000316545"/>
    </source>
</evidence>
<comment type="similarity">
    <text evidence="1">Belongs to the 'GDXG' lipolytic enzyme family.</text>
</comment>
<dbReference type="PANTHER" id="PTHR48081">
    <property type="entry name" value="AB HYDROLASE SUPERFAMILY PROTEIN C4A8.06C"/>
    <property type="match status" value="1"/>
</dbReference>
<keyword evidence="6" id="KW-1185">Reference proteome</keyword>
<evidence type="ECO:0000256" key="1">
    <source>
        <dbReference type="ARBA" id="ARBA00010515"/>
    </source>
</evidence>
<feature type="chain" id="PRO_5022070678" evidence="3">
    <location>
        <begin position="23"/>
        <end position="347"/>
    </location>
</feature>
<organism evidence="5 6">
    <name type="scientific">Nitrospirillum amazonense</name>
    <dbReference type="NCBI Taxonomy" id="28077"/>
    <lineage>
        <taxon>Bacteria</taxon>
        <taxon>Pseudomonadati</taxon>
        <taxon>Pseudomonadota</taxon>
        <taxon>Alphaproteobacteria</taxon>
        <taxon>Rhodospirillales</taxon>
        <taxon>Azospirillaceae</taxon>
        <taxon>Nitrospirillum</taxon>
    </lineage>
</organism>
<dbReference type="Pfam" id="PF07859">
    <property type="entry name" value="Abhydrolase_3"/>
    <property type="match status" value="1"/>
</dbReference>